<dbReference type="AlphaFoldDB" id="A0A3B7MC92"/>
<organism evidence="1 2">
    <name type="scientific">Thermosynechococcus sichuanensis E542</name>
    <dbReference type="NCBI Taxonomy" id="2016101"/>
    <lineage>
        <taxon>Bacteria</taxon>
        <taxon>Bacillati</taxon>
        <taxon>Cyanobacteriota</taxon>
        <taxon>Cyanophyceae</taxon>
        <taxon>Acaryochloridales</taxon>
        <taxon>Thermosynechococcaceae</taxon>
        <taxon>Thermosynechococcus</taxon>
        <taxon>Thermosynechococcus sichuanensis</taxon>
    </lineage>
</organism>
<dbReference type="Proteomes" id="UP000261812">
    <property type="component" value="Chromosome"/>
</dbReference>
<name>A0A3B7MC92_9CYAN</name>
<dbReference type="InterPro" id="IPR024220">
    <property type="entry name" value="DUF3780"/>
</dbReference>
<proteinExistence type="predicted"/>
<dbReference type="NCBIfam" id="NF042961">
    <property type="entry name" value="DUF3780_antiphage"/>
    <property type="match status" value="1"/>
</dbReference>
<sequence>MTKPASNFGAPMSLEGDHFRVEIPSQRSQAIAIVEVYGTIPPEEEPRIFIERRVWVAIADIAQKEFNARLRAAKLRQGRWHTGMNYLDRLLGRELCVLAWAAEQASDPQIPTICRKWLALRPEERWWLFLKTVAEAGFPEDRDRGWRRALYFALSDASPTTPRSPRPVEPQFTELPLFSLPPRE</sequence>
<reference evidence="2" key="1">
    <citation type="submission" date="2018-09" db="EMBL/GenBank/DDBJ databases">
        <title>Complete genome sequence of thermophilic cyanobacteria strain Thermosynechococcus elongatus PKUAC-SCTE542.</title>
        <authorList>
            <person name="Liang Y."/>
            <person name="Tang J."/>
            <person name="Daroch M."/>
        </authorList>
    </citation>
    <scope>NUCLEOTIDE SEQUENCE [LARGE SCALE GENOMIC DNA]</scope>
    <source>
        <strain evidence="2">E542</strain>
    </source>
</reference>
<dbReference type="EMBL" id="CP032152">
    <property type="protein sequence ID" value="AXY68263.1"/>
    <property type="molecule type" value="Genomic_DNA"/>
</dbReference>
<dbReference type="KEGG" id="tsq:D3A95_09675"/>
<accession>A0A3B7MC92</accession>
<evidence type="ECO:0000313" key="2">
    <source>
        <dbReference type="Proteomes" id="UP000261812"/>
    </source>
</evidence>
<evidence type="ECO:0000313" key="1">
    <source>
        <dbReference type="EMBL" id="AXY68263.1"/>
    </source>
</evidence>
<dbReference type="Pfam" id="PF12635">
    <property type="entry name" value="DUF3780"/>
    <property type="match status" value="1"/>
</dbReference>
<protein>
    <submittedName>
        <fullName evidence="1">DUF3780 domain-containing protein</fullName>
    </submittedName>
</protein>
<keyword evidence="2" id="KW-1185">Reference proteome</keyword>
<dbReference type="RefSeq" id="WP_181494813.1">
    <property type="nucleotide sequence ID" value="NZ_CP032152.1"/>
</dbReference>
<gene>
    <name evidence="1" type="ORF">D3A95_09675</name>
</gene>